<dbReference type="OrthoDB" id="6819366at2759"/>
<evidence type="ECO:0000313" key="2">
    <source>
        <dbReference type="EMBL" id="KFM25075.1"/>
    </source>
</evidence>
<keyword evidence="3" id="KW-1185">Reference proteome</keyword>
<organism evidence="2 3">
    <name type="scientific">Auxenochlorella protothecoides</name>
    <name type="common">Green microalga</name>
    <name type="synonym">Chlorella protothecoides</name>
    <dbReference type="NCBI Taxonomy" id="3075"/>
    <lineage>
        <taxon>Eukaryota</taxon>
        <taxon>Viridiplantae</taxon>
        <taxon>Chlorophyta</taxon>
        <taxon>core chlorophytes</taxon>
        <taxon>Trebouxiophyceae</taxon>
        <taxon>Chlorellales</taxon>
        <taxon>Chlorellaceae</taxon>
        <taxon>Auxenochlorella</taxon>
    </lineage>
</organism>
<protein>
    <submittedName>
        <fullName evidence="2">Uncharacterized protein</fullName>
    </submittedName>
</protein>
<reference evidence="2 3" key="1">
    <citation type="journal article" date="2014" name="BMC Genomics">
        <title>Oil accumulation mechanisms of the oleaginous microalga Chlorella protothecoides revealed through its genome, transcriptomes, and proteomes.</title>
        <authorList>
            <person name="Gao C."/>
            <person name="Wang Y."/>
            <person name="Shen Y."/>
            <person name="Yan D."/>
            <person name="He X."/>
            <person name="Dai J."/>
            <person name="Wu Q."/>
        </authorList>
    </citation>
    <scope>NUCLEOTIDE SEQUENCE [LARGE SCALE GENOMIC DNA]</scope>
    <source>
        <strain evidence="2 3">0710</strain>
    </source>
</reference>
<feature type="region of interest" description="Disordered" evidence="1">
    <location>
        <begin position="83"/>
        <end position="109"/>
    </location>
</feature>
<feature type="compositionally biased region" description="Low complexity" evidence="1">
    <location>
        <begin position="42"/>
        <end position="58"/>
    </location>
</feature>
<proteinExistence type="predicted"/>
<dbReference type="AlphaFoldDB" id="A0A087SH71"/>
<feature type="non-terminal residue" evidence="2">
    <location>
        <position position="109"/>
    </location>
</feature>
<dbReference type="Proteomes" id="UP000028924">
    <property type="component" value="Unassembled WGS sequence"/>
</dbReference>
<gene>
    <name evidence="2" type="ORF">F751_1954</name>
</gene>
<accession>A0A087SH71</accession>
<evidence type="ECO:0000256" key="1">
    <source>
        <dbReference type="SAM" id="MobiDB-lite"/>
    </source>
</evidence>
<dbReference type="EMBL" id="KL662111">
    <property type="protein sequence ID" value="KFM25075.1"/>
    <property type="molecule type" value="Genomic_DNA"/>
</dbReference>
<sequence>MATRSASFILSNSSMQTTPRSANTIAPASSRRSPARVGGGQSTLSPVSASVVTAAVRPTPEEPRPVVDTDSGARFMTARRSWDLATPGSPTSRQLMSPRRWVPLPSTRS</sequence>
<evidence type="ECO:0000313" key="3">
    <source>
        <dbReference type="Proteomes" id="UP000028924"/>
    </source>
</evidence>
<feature type="region of interest" description="Disordered" evidence="1">
    <location>
        <begin position="1"/>
        <end position="70"/>
    </location>
</feature>
<dbReference type="GeneID" id="23613345"/>
<dbReference type="KEGG" id="apro:F751_1954"/>
<feature type="compositionally biased region" description="Polar residues" evidence="1">
    <location>
        <begin position="1"/>
        <end position="32"/>
    </location>
</feature>
<dbReference type="RefSeq" id="XP_011397963.1">
    <property type="nucleotide sequence ID" value="XM_011399661.1"/>
</dbReference>
<name>A0A087SH71_AUXPR</name>